<organism evidence="7 8">
    <name type="scientific">Myxococcus landrumensis</name>
    <dbReference type="NCBI Taxonomy" id="2813577"/>
    <lineage>
        <taxon>Bacteria</taxon>
        <taxon>Pseudomonadati</taxon>
        <taxon>Myxococcota</taxon>
        <taxon>Myxococcia</taxon>
        <taxon>Myxococcales</taxon>
        <taxon>Cystobacterineae</taxon>
        <taxon>Myxococcaceae</taxon>
        <taxon>Myxococcus</taxon>
    </lineage>
</organism>
<dbReference type="InterPro" id="IPR011009">
    <property type="entry name" value="Kinase-like_dom_sf"/>
</dbReference>
<proteinExistence type="predicted"/>
<dbReference type="SMART" id="SM00220">
    <property type="entry name" value="S_TKc"/>
    <property type="match status" value="1"/>
</dbReference>
<keyword evidence="8" id="KW-1185">Reference proteome</keyword>
<gene>
    <name evidence="7" type="ORF">JY572_27700</name>
</gene>
<dbReference type="RefSeq" id="WP_206713868.1">
    <property type="nucleotide sequence ID" value="NZ_CP071091.1"/>
</dbReference>
<dbReference type="InterPro" id="IPR000719">
    <property type="entry name" value="Prot_kinase_dom"/>
</dbReference>
<dbReference type="SUPFAM" id="SSF56112">
    <property type="entry name" value="Protein kinase-like (PK-like)"/>
    <property type="match status" value="1"/>
</dbReference>
<accession>A0ABX7N098</accession>
<dbReference type="CDD" id="cd14014">
    <property type="entry name" value="STKc_PknB_like"/>
    <property type="match status" value="1"/>
</dbReference>
<dbReference type="EMBL" id="CP071091">
    <property type="protein sequence ID" value="QSQ12137.1"/>
    <property type="molecule type" value="Genomic_DNA"/>
</dbReference>
<sequence length="285" mass="30527">MLEPGAQVGEYVIVRRVAVGGSSDVYQARCLAHGSWAAVKMLTLKASLQKEVVARFLNEAQTLQQLQHPHLVKVLALGDVPGDGAPFLVLEWLPRSLHDLLEERGGRLSLEDSVRVLGQLARVLLYLHERGVIHRDVKPENVLVAHPDAGALEVRLTDLGLARRVLEAGAPVTDLHVSTARDALLGTGEYMAPEQWASPKGVDAKVDVYALGALGFHLLAGAPPFVAETHSGLQYQHVVKPPPLSRLEGVAPEGLRSLLGAMLAKVAGGRPSMAEVLRSLDALAN</sequence>
<evidence type="ECO:0000259" key="6">
    <source>
        <dbReference type="PROSITE" id="PS50011"/>
    </source>
</evidence>
<evidence type="ECO:0000256" key="3">
    <source>
        <dbReference type="ARBA" id="ARBA00022741"/>
    </source>
</evidence>
<evidence type="ECO:0000256" key="5">
    <source>
        <dbReference type="ARBA" id="ARBA00022840"/>
    </source>
</evidence>
<dbReference type="InterPro" id="IPR030616">
    <property type="entry name" value="Aur-like"/>
</dbReference>
<keyword evidence="4 7" id="KW-0418">Kinase</keyword>
<dbReference type="Pfam" id="PF00069">
    <property type="entry name" value="Pkinase"/>
    <property type="match status" value="1"/>
</dbReference>
<dbReference type="PIRSF" id="PIRSF000654">
    <property type="entry name" value="Integrin-linked_kinase"/>
    <property type="match status" value="1"/>
</dbReference>
<evidence type="ECO:0000313" key="8">
    <source>
        <dbReference type="Proteomes" id="UP000663090"/>
    </source>
</evidence>
<dbReference type="GO" id="GO:0004674">
    <property type="term" value="F:protein serine/threonine kinase activity"/>
    <property type="evidence" value="ECO:0007669"/>
    <property type="project" value="UniProtKB-KW"/>
</dbReference>
<feature type="domain" description="Protein kinase" evidence="6">
    <location>
        <begin position="11"/>
        <end position="283"/>
    </location>
</feature>
<dbReference type="Gene3D" id="3.30.200.20">
    <property type="entry name" value="Phosphorylase Kinase, domain 1"/>
    <property type="match status" value="1"/>
</dbReference>
<evidence type="ECO:0000313" key="7">
    <source>
        <dbReference type="EMBL" id="QSQ12137.1"/>
    </source>
</evidence>
<dbReference type="Gene3D" id="1.10.510.10">
    <property type="entry name" value="Transferase(Phosphotransferase) domain 1"/>
    <property type="match status" value="1"/>
</dbReference>
<dbReference type="PROSITE" id="PS50011">
    <property type="entry name" value="PROTEIN_KINASE_DOM"/>
    <property type="match status" value="1"/>
</dbReference>
<keyword evidence="5" id="KW-0067">ATP-binding</keyword>
<protein>
    <submittedName>
        <fullName evidence="7">Serine/threonine protein kinase</fullName>
    </submittedName>
</protein>
<keyword evidence="1 7" id="KW-0723">Serine/threonine-protein kinase</keyword>
<keyword evidence="3" id="KW-0547">Nucleotide-binding</keyword>
<dbReference type="Proteomes" id="UP000663090">
    <property type="component" value="Chromosome"/>
</dbReference>
<name>A0ABX7N098_9BACT</name>
<dbReference type="PANTHER" id="PTHR24350">
    <property type="entry name" value="SERINE/THREONINE-PROTEIN KINASE IAL-RELATED"/>
    <property type="match status" value="1"/>
</dbReference>
<dbReference type="InterPro" id="IPR008271">
    <property type="entry name" value="Ser/Thr_kinase_AS"/>
</dbReference>
<evidence type="ECO:0000256" key="2">
    <source>
        <dbReference type="ARBA" id="ARBA00022679"/>
    </source>
</evidence>
<dbReference type="PROSITE" id="PS00108">
    <property type="entry name" value="PROTEIN_KINASE_ST"/>
    <property type="match status" value="1"/>
</dbReference>
<evidence type="ECO:0000256" key="1">
    <source>
        <dbReference type="ARBA" id="ARBA00022527"/>
    </source>
</evidence>
<reference evidence="7 8" key="1">
    <citation type="submission" date="2021-02" db="EMBL/GenBank/DDBJ databases">
        <title>De Novo genome assembly of isolated myxobacteria.</title>
        <authorList>
            <person name="Stevens D.C."/>
        </authorList>
    </citation>
    <scope>NUCLEOTIDE SEQUENCE [LARGE SCALE GENOMIC DNA]</scope>
    <source>
        <strain evidence="7 8">SCHIC003</strain>
    </source>
</reference>
<keyword evidence="2" id="KW-0808">Transferase</keyword>
<evidence type="ECO:0000256" key="4">
    <source>
        <dbReference type="ARBA" id="ARBA00022777"/>
    </source>
</evidence>